<evidence type="ECO:0000313" key="1">
    <source>
        <dbReference type="EMBL" id="BCG22660.1"/>
    </source>
</evidence>
<evidence type="ECO:0000313" key="4">
    <source>
        <dbReference type="Proteomes" id="UP001054892"/>
    </source>
</evidence>
<dbReference type="EMBL" id="BQKM01000014">
    <property type="protein sequence ID" value="GJN54926.1"/>
    <property type="molecule type" value="Genomic_DNA"/>
</dbReference>
<protein>
    <submittedName>
        <fullName evidence="1">Uncharacterized protein</fullName>
    </submittedName>
</protein>
<sequence>MSVSGQLRMVTATRLAGESRMELLHLDYDLDTLTLQLQAPGTSTEIRVRIPAVEGFRLLDEGDLLEFWPHCSDGWLHAITAGGWFDQERLRPGFLSGDRALKEYLVSGVDRCLSVLAWEAPVILRD</sequence>
<dbReference type="EMBL" id="AP023189">
    <property type="protein sequence ID" value="BCG22660.1"/>
    <property type="molecule type" value="Genomic_DNA"/>
</dbReference>
<dbReference type="RefSeq" id="WP_197970209.1">
    <property type="nucleotide sequence ID" value="NZ_AP023189.1"/>
</dbReference>
<dbReference type="AlphaFoldDB" id="A0A6J4DYZ7"/>
<dbReference type="Proteomes" id="UP000509383">
    <property type="component" value="Chromosome"/>
</dbReference>
<name>A0A6J4DYZ7_9PSED</name>
<reference evidence="1 3" key="1">
    <citation type="submission" date="2020-05" db="EMBL/GenBank/DDBJ databases">
        <title>Characterization of novel class B3 metallo-beta-lactamase from novel Pseudomonas species.</title>
        <authorList>
            <person name="Yamada K."/>
            <person name="Aoki K."/>
            <person name="Ishii Y."/>
        </authorList>
    </citation>
    <scope>NUCLEOTIDE SEQUENCE [LARGE SCALE GENOMIC DNA]</scope>
    <source>
        <strain evidence="1 3">TUM18999</strain>
        <strain evidence="2 4">TUM20286</strain>
    </source>
</reference>
<dbReference type="Proteomes" id="UP001054892">
    <property type="component" value="Unassembled WGS sequence"/>
</dbReference>
<evidence type="ECO:0000313" key="3">
    <source>
        <dbReference type="Proteomes" id="UP000509383"/>
    </source>
</evidence>
<proteinExistence type="predicted"/>
<keyword evidence="4" id="KW-1185">Reference proteome</keyword>
<gene>
    <name evidence="1" type="ORF">TUM18999_08510</name>
    <name evidence="2" type="ORF">TUM20286_46780</name>
</gene>
<evidence type="ECO:0000313" key="2">
    <source>
        <dbReference type="EMBL" id="GJN54926.1"/>
    </source>
</evidence>
<accession>A0A6J4DYZ7</accession>
<organism evidence="1 3">
    <name type="scientific">Pseudomonas tohonis</name>
    <dbReference type="NCBI Taxonomy" id="2725477"/>
    <lineage>
        <taxon>Bacteria</taxon>
        <taxon>Pseudomonadati</taxon>
        <taxon>Pseudomonadota</taxon>
        <taxon>Gammaproteobacteria</taxon>
        <taxon>Pseudomonadales</taxon>
        <taxon>Pseudomonadaceae</taxon>
        <taxon>Pseudomonas</taxon>
    </lineage>
</organism>
<dbReference type="KEGG" id="ptw:TUM18999_08510"/>